<keyword evidence="1" id="KW-0040">ANK repeat</keyword>
<accession>A0A139A7V9</accession>
<dbReference type="InterPro" id="IPR036770">
    <property type="entry name" value="Ankyrin_rpt-contain_sf"/>
</dbReference>
<dbReference type="Gene3D" id="1.25.40.20">
    <property type="entry name" value="Ankyrin repeat-containing domain"/>
    <property type="match status" value="1"/>
</dbReference>
<dbReference type="OrthoDB" id="10555937at2759"/>
<keyword evidence="3" id="KW-1185">Reference proteome</keyword>
<dbReference type="AlphaFoldDB" id="A0A139A7V9"/>
<evidence type="ECO:0000313" key="2">
    <source>
        <dbReference type="EMBL" id="KXS12870.1"/>
    </source>
</evidence>
<dbReference type="EMBL" id="KQ965784">
    <property type="protein sequence ID" value="KXS12870.1"/>
    <property type="molecule type" value="Genomic_DNA"/>
</dbReference>
<dbReference type="SUPFAM" id="SSF48403">
    <property type="entry name" value="Ankyrin repeat"/>
    <property type="match status" value="1"/>
</dbReference>
<protein>
    <submittedName>
        <fullName evidence="2">Uncharacterized protein</fullName>
    </submittedName>
</protein>
<dbReference type="PROSITE" id="PS50088">
    <property type="entry name" value="ANK_REPEAT"/>
    <property type="match status" value="1"/>
</dbReference>
<sequence length="107" mass="11904">MSNGRLIAAIEKRDSSEIYKALREEKADPNSRKQISLKVKIGNNWTTDTIWAESALSLAVIYGRLDYVRALINAGADVEAPVEWRIPNYNPGLPNTRSGSCSIILTR</sequence>
<dbReference type="Pfam" id="PF00023">
    <property type="entry name" value="Ank"/>
    <property type="match status" value="1"/>
</dbReference>
<dbReference type="PROSITE" id="PS50297">
    <property type="entry name" value="ANK_REP_REGION"/>
    <property type="match status" value="1"/>
</dbReference>
<name>A0A139A7V9_GONPJ</name>
<dbReference type="InterPro" id="IPR002110">
    <property type="entry name" value="Ankyrin_rpt"/>
</dbReference>
<organism evidence="2 3">
    <name type="scientific">Gonapodya prolifera (strain JEL478)</name>
    <name type="common">Monoblepharis prolifera</name>
    <dbReference type="NCBI Taxonomy" id="1344416"/>
    <lineage>
        <taxon>Eukaryota</taxon>
        <taxon>Fungi</taxon>
        <taxon>Fungi incertae sedis</taxon>
        <taxon>Chytridiomycota</taxon>
        <taxon>Chytridiomycota incertae sedis</taxon>
        <taxon>Monoblepharidomycetes</taxon>
        <taxon>Monoblepharidales</taxon>
        <taxon>Gonapodyaceae</taxon>
        <taxon>Gonapodya</taxon>
    </lineage>
</organism>
<evidence type="ECO:0000313" key="3">
    <source>
        <dbReference type="Proteomes" id="UP000070544"/>
    </source>
</evidence>
<evidence type="ECO:0000256" key="1">
    <source>
        <dbReference type="PROSITE-ProRule" id="PRU00023"/>
    </source>
</evidence>
<feature type="repeat" description="ANK" evidence="1">
    <location>
        <begin position="51"/>
        <end position="83"/>
    </location>
</feature>
<dbReference type="Proteomes" id="UP000070544">
    <property type="component" value="Unassembled WGS sequence"/>
</dbReference>
<gene>
    <name evidence="2" type="ORF">M427DRAFT_389934</name>
</gene>
<reference evidence="2 3" key="1">
    <citation type="journal article" date="2015" name="Genome Biol. Evol.">
        <title>Phylogenomic analyses indicate that early fungi evolved digesting cell walls of algal ancestors of land plants.</title>
        <authorList>
            <person name="Chang Y."/>
            <person name="Wang S."/>
            <person name="Sekimoto S."/>
            <person name="Aerts A.L."/>
            <person name="Choi C."/>
            <person name="Clum A."/>
            <person name="LaButti K.M."/>
            <person name="Lindquist E.A."/>
            <person name="Yee Ngan C."/>
            <person name="Ohm R.A."/>
            <person name="Salamov A.A."/>
            <person name="Grigoriev I.V."/>
            <person name="Spatafora J.W."/>
            <person name="Berbee M.L."/>
        </authorList>
    </citation>
    <scope>NUCLEOTIDE SEQUENCE [LARGE SCALE GENOMIC DNA]</scope>
    <source>
        <strain evidence="2 3">JEL478</strain>
    </source>
</reference>
<proteinExistence type="predicted"/>